<gene>
    <name evidence="2" type="ORF">J7I43_19375</name>
</gene>
<keyword evidence="1" id="KW-1133">Transmembrane helix</keyword>
<accession>A0ABS3YI80</accession>
<evidence type="ECO:0000256" key="1">
    <source>
        <dbReference type="SAM" id="Phobius"/>
    </source>
</evidence>
<comment type="caution">
    <text evidence="2">The sequence shown here is derived from an EMBL/GenBank/DDBJ whole genome shotgun (WGS) entry which is preliminary data.</text>
</comment>
<dbReference type="RefSeq" id="WP_209147513.1">
    <property type="nucleotide sequence ID" value="NZ_JAGHKP010000003.1"/>
</dbReference>
<feature type="transmembrane region" description="Helical" evidence="1">
    <location>
        <begin position="55"/>
        <end position="75"/>
    </location>
</feature>
<dbReference type="InterPro" id="IPR038330">
    <property type="entry name" value="TspO/MBR-related_sf"/>
</dbReference>
<protein>
    <submittedName>
        <fullName evidence="2">Tryptophan-rich sensory protein</fullName>
    </submittedName>
</protein>
<keyword evidence="3" id="KW-1185">Reference proteome</keyword>
<dbReference type="EMBL" id="JAGHKP010000003">
    <property type="protein sequence ID" value="MBO9154396.1"/>
    <property type="molecule type" value="Genomic_DNA"/>
</dbReference>
<dbReference type="PANTHER" id="PTHR33802">
    <property type="entry name" value="SI:CH211-161H7.5-RELATED"/>
    <property type="match status" value="1"/>
</dbReference>
<keyword evidence="1" id="KW-0812">Transmembrane</keyword>
<dbReference type="Proteomes" id="UP000679126">
    <property type="component" value="Unassembled WGS sequence"/>
</dbReference>
<feature type="transmembrane region" description="Helical" evidence="1">
    <location>
        <begin position="191"/>
        <end position="210"/>
    </location>
</feature>
<evidence type="ECO:0000313" key="2">
    <source>
        <dbReference type="EMBL" id="MBO9154396.1"/>
    </source>
</evidence>
<feature type="transmembrane region" description="Helical" evidence="1">
    <location>
        <begin position="159"/>
        <end position="185"/>
    </location>
</feature>
<feature type="transmembrane region" description="Helical" evidence="1">
    <location>
        <begin position="243"/>
        <end position="263"/>
    </location>
</feature>
<sequence>METRMSIPHFRQQTSFNLIALLVVIGVNVMANTSTLNGLTTGEISKRYPNLFTPANITFSVWSVIYLGLLAFAGYQLWLSFSKGHEAELSAFIVRMKYWFLLNCLGNACWLFAWHYNLIWLSLLFMFLILFTLGKISANFRIAHPGAPLREKIFIHFPFGIYLGWISIATIANIFAFLVSIGWSGWGVSQVGWTIIAMIIGTVAALFMIFRHNNTWYGLACIWGFYGIILKREAALTRDSPPIIAAGTLVIAVLVLSLLMQLLRKRPLI</sequence>
<reference evidence="3" key="1">
    <citation type="submission" date="2021-03" db="EMBL/GenBank/DDBJ databases">
        <title>Assistant Professor.</title>
        <authorList>
            <person name="Huq M.A."/>
        </authorList>
    </citation>
    <scope>NUCLEOTIDE SEQUENCE [LARGE SCALE GENOMIC DNA]</scope>
    <source>
        <strain evidence="3">MAH-28</strain>
    </source>
</reference>
<evidence type="ECO:0000313" key="3">
    <source>
        <dbReference type="Proteomes" id="UP000679126"/>
    </source>
</evidence>
<keyword evidence="1" id="KW-0472">Membrane</keyword>
<dbReference type="Gene3D" id="1.20.1260.100">
    <property type="entry name" value="TspO/MBR protein"/>
    <property type="match status" value="1"/>
</dbReference>
<organism evidence="2 3">
    <name type="scientific">Chitinophaga chungangae</name>
    <dbReference type="NCBI Taxonomy" id="2821488"/>
    <lineage>
        <taxon>Bacteria</taxon>
        <taxon>Pseudomonadati</taxon>
        <taxon>Bacteroidota</taxon>
        <taxon>Chitinophagia</taxon>
        <taxon>Chitinophagales</taxon>
        <taxon>Chitinophagaceae</taxon>
        <taxon>Chitinophaga</taxon>
    </lineage>
</organism>
<feature type="transmembrane region" description="Helical" evidence="1">
    <location>
        <begin position="96"/>
        <end position="113"/>
    </location>
</feature>
<dbReference type="PANTHER" id="PTHR33802:SF1">
    <property type="entry name" value="XK-RELATED PROTEIN"/>
    <property type="match status" value="1"/>
</dbReference>
<proteinExistence type="predicted"/>
<feature type="transmembrane region" description="Helical" evidence="1">
    <location>
        <begin position="215"/>
        <end position="231"/>
    </location>
</feature>
<feature type="transmembrane region" description="Helical" evidence="1">
    <location>
        <begin position="119"/>
        <end position="138"/>
    </location>
</feature>
<name>A0ABS3YI80_9BACT</name>